<dbReference type="SUPFAM" id="SSF52096">
    <property type="entry name" value="ClpP/crotonase"/>
    <property type="match status" value="1"/>
</dbReference>
<dbReference type="GO" id="GO:0051750">
    <property type="term" value="F:delta(3,5)-delta(2,4)-dienoyl-CoA isomerase activity"/>
    <property type="evidence" value="ECO:0007669"/>
    <property type="project" value="TreeGrafter"/>
</dbReference>
<organism evidence="2 3">
    <name type="scientific">Sungouiella intermedia</name>
    <dbReference type="NCBI Taxonomy" id="45354"/>
    <lineage>
        <taxon>Eukaryota</taxon>
        <taxon>Fungi</taxon>
        <taxon>Dikarya</taxon>
        <taxon>Ascomycota</taxon>
        <taxon>Saccharomycotina</taxon>
        <taxon>Pichiomycetes</taxon>
        <taxon>Metschnikowiaceae</taxon>
        <taxon>Sungouiella</taxon>
    </lineage>
</organism>
<dbReference type="Pfam" id="PF00378">
    <property type="entry name" value="ECH_1"/>
    <property type="match status" value="1"/>
</dbReference>
<dbReference type="InterPro" id="IPR029045">
    <property type="entry name" value="ClpP/crotonase-like_dom_sf"/>
</dbReference>
<gene>
    <name evidence="2" type="ORF">SAMEA4029009_CIC11G00000001388</name>
</gene>
<dbReference type="CDD" id="cd06558">
    <property type="entry name" value="crotonase-like"/>
    <property type="match status" value="1"/>
</dbReference>
<reference evidence="2 3" key="1">
    <citation type="submission" date="2016-10" db="EMBL/GenBank/DDBJ databases">
        <authorList>
            <person name="de Groot N.N."/>
        </authorList>
    </citation>
    <scope>NUCLEOTIDE SEQUENCE [LARGE SCALE GENOMIC DNA]</scope>
    <source>
        <strain evidence="2 3">PYCC 4715</strain>
    </source>
</reference>
<accession>A0A1L0C6S4</accession>
<evidence type="ECO:0000256" key="1">
    <source>
        <dbReference type="ARBA" id="ARBA00005254"/>
    </source>
</evidence>
<dbReference type="PANTHER" id="PTHR43149">
    <property type="entry name" value="ENOYL-COA HYDRATASE"/>
    <property type="match status" value="1"/>
</dbReference>
<evidence type="ECO:0000313" key="3">
    <source>
        <dbReference type="Proteomes" id="UP000182259"/>
    </source>
</evidence>
<dbReference type="AlphaFoldDB" id="A0A1L0C6S4"/>
<dbReference type="GO" id="GO:0005739">
    <property type="term" value="C:mitochondrion"/>
    <property type="evidence" value="ECO:0007669"/>
    <property type="project" value="TreeGrafter"/>
</dbReference>
<proteinExistence type="inferred from homology"/>
<dbReference type="Proteomes" id="UP000182259">
    <property type="component" value="Chromosome VI"/>
</dbReference>
<dbReference type="Gene3D" id="3.90.226.10">
    <property type="entry name" value="2-enoyl-CoA Hydratase, Chain A, domain 1"/>
    <property type="match status" value="1"/>
</dbReference>
<dbReference type="EMBL" id="LT635769">
    <property type="protein sequence ID" value="SGZ58554.1"/>
    <property type="molecule type" value="Genomic_DNA"/>
</dbReference>
<evidence type="ECO:0000313" key="2">
    <source>
        <dbReference type="EMBL" id="SGZ58554.1"/>
    </source>
</evidence>
<dbReference type="InterPro" id="IPR001753">
    <property type="entry name" value="Enoyl-CoA_hydra/iso"/>
</dbReference>
<protein>
    <submittedName>
        <fullName evidence="2">CIC11C00000001388</fullName>
    </submittedName>
</protein>
<dbReference type="PANTHER" id="PTHR43149:SF1">
    <property type="entry name" value="DELTA(3,5)-DELTA(2,4)-DIENOYL-COA ISOMERASE, MITOCHONDRIAL"/>
    <property type="match status" value="1"/>
</dbReference>
<dbReference type="InterPro" id="IPR045002">
    <property type="entry name" value="Ech1-like"/>
</dbReference>
<comment type="similarity">
    <text evidence="1">Belongs to the enoyl-CoA hydratase/isomerase family.</text>
</comment>
<sequence length="289" mass="31945">MKSGPIFGDSNKQEKMGFNPDHFTKYSKWIVTEIETGFIHLQYNNPKTLNAYAERDWRDYLEILTALENDPDTNVILISSAVPKAFSSGLNLTESMELLGNKSDWSLEARQKFLHRHIIEFQEAIAYPTRMKTPTIALLNGVSYGLALDIASACSIRVAVEGTRFSVREIKIGLVADMGSLQRMTNLVNNKSKMYQLALTGEVFSPQDALDLGFVSKVVPDLKSGVEYCTELGLDINSNIQWAIKGTKASIQQIVDGGHHEQGLEDVAVFNAINLAGGPVTLDYGKAKL</sequence>
<name>A0A1L0C6S4_9ASCO</name>